<dbReference type="EMBL" id="AZBU02000009">
    <property type="protein sequence ID" value="TKR64952.1"/>
    <property type="molecule type" value="Genomic_DNA"/>
</dbReference>
<evidence type="ECO:0000313" key="2">
    <source>
        <dbReference type="Proteomes" id="UP000298663"/>
    </source>
</evidence>
<reference evidence="1 2" key="2">
    <citation type="journal article" date="2019" name="G3 (Bethesda)">
        <title>Hybrid Assembly of the Genome of the Entomopathogenic Nematode Steinernema carpocapsae Identifies the X-Chromosome.</title>
        <authorList>
            <person name="Serra L."/>
            <person name="Macchietto M."/>
            <person name="Macias-Munoz A."/>
            <person name="McGill C.J."/>
            <person name="Rodriguez I.M."/>
            <person name="Rodriguez B."/>
            <person name="Murad R."/>
            <person name="Mortazavi A."/>
        </authorList>
    </citation>
    <scope>NUCLEOTIDE SEQUENCE [LARGE SCALE GENOMIC DNA]</scope>
    <source>
        <strain evidence="1 2">ALL</strain>
    </source>
</reference>
<proteinExistence type="predicted"/>
<protein>
    <submittedName>
        <fullName evidence="1">Uncharacterized protein</fullName>
    </submittedName>
</protein>
<organism evidence="1 2">
    <name type="scientific">Steinernema carpocapsae</name>
    <name type="common">Entomopathogenic nematode</name>
    <dbReference type="NCBI Taxonomy" id="34508"/>
    <lineage>
        <taxon>Eukaryota</taxon>
        <taxon>Metazoa</taxon>
        <taxon>Ecdysozoa</taxon>
        <taxon>Nematoda</taxon>
        <taxon>Chromadorea</taxon>
        <taxon>Rhabditida</taxon>
        <taxon>Tylenchina</taxon>
        <taxon>Panagrolaimomorpha</taxon>
        <taxon>Strongyloidoidea</taxon>
        <taxon>Steinernematidae</taxon>
        <taxon>Steinernema</taxon>
    </lineage>
</organism>
<keyword evidence="2" id="KW-1185">Reference proteome</keyword>
<accession>A0A4U5M7W8</accession>
<gene>
    <name evidence="1" type="ORF">L596_025421</name>
</gene>
<evidence type="ECO:0000313" key="1">
    <source>
        <dbReference type="EMBL" id="TKR64952.1"/>
    </source>
</evidence>
<sequence>MSESRCEDADVSGSGHVDDCGSFSTFISNRGRKCREFEQSVCSSPPGITSARNLEILTLRSTNNVIYQRG</sequence>
<reference evidence="1 2" key="1">
    <citation type="journal article" date="2015" name="Genome Biol.">
        <title>Comparative genomics of Steinernema reveals deeply conserved gene regulatory networks.</title>
        <authorList>
            <person name="Dillman A.R."/>
            <person name="Macchietto M."/>
            <person name="Porter C.F."/>
            <person name="Rogers A."/>
            <person name="Williams B."/>
            <person name="Antoshechkin I."/>
            <person name="Lee M.M."/>
            <person name="Goodwin Z."/>
            <person name="Lu X."/>
            <person name="Lewis E.E."/>
            <person name="Goodrich-Blair H."/>
            <person name="Stock S.P."/>
            <person name="Adams B.J."/>
            <person name="Sternberg P.W."/>
            <person name="Mortazavi A."/>
        </authorList>
    </citation>
    <scope>NUCLEOTIDE SEQUENCE [LARGE SCALE GENOMIC DNA]</scope>
    <source>
        <strain evidence="1 2">ALL</strain>
    </source>
</reference>
<dbReference type="Proteomes" id="UP000298663">
    <property type="component" value="Unassembled WGS sequence"/>
</dbReference>
<comment type="caution">
    <text evidence="1">The sequence shown here is derived from an EMBL/GenBank/DDBJ whole genome shotgun (WGS) entry which is preliminary data.</text>
</comment>
<name>A0A4U5M7W8_STECR</name>
<dbReference type="AlphaFoldDB" id="A0A4U5M7W8"/>